<evidence type="ECO:0000256" key="4">
    <source>
        <dbReference type="ARBA" id="ARBA00023163"/>
    </source>
</evidence>
<feature type="domain" description="RNA polymerase sigma-70 region 2" evidence="5">
    <location>
        <begin position="11"/>
        <end position="74"/>
    </location>
</feature>
<name>A0A1Y4LJE4_9FIRM</name>
<gene>
    <name evidence="7" type="ORF">B5F15_11275</name>
</gene>
<dbReference type="InterPro" id="IPR039425">
    <property type="entry name" value="RNA_pol_sigma-70-like"/>
</dbReference>
<dbReference type="NCBIfam" id="TIGR02937">
    <property type="entry name" value="sigma70-ECF"/>
    <property type="match status" value="1"/>
</dbReference>
<dbReference type="PANTHER" id="PTHR43133">
    <property type="entry name" value="RNA POLYMERASE ECF-TYPE SIGMA FACTO"/>
    <property type="match status" value="1"/>
</dbReference>
<evidence type="ECO:0000259" key="6">
    <source>
        <dbReference type="Pfam" id="PF08281"/>
    </source>
</evidence>
<keyword evidence="3" id="KW-0731">Sigma factor</keyword>
<dbReference type="InterPro" id="IPR013324">
    <property type="entry name" value="RNA_pol_sigma_r3/r4-like"/>
</dbReference>
<dbReference type="STRING" id="501571.GCA_900143195_01207"/>
<dbReference type="Gene3D" id="1.10.1740.10">
    <property type="match status" value="1"/>
</dbReference>
<dbReference type="RefSeq" id="WP_087415388.1">
    <property type="nucleotide sequence ID" value="NZ_NFKL01000016.1"/>
</dbReference>
<dbReference type="EMBL" id="NFKL01000016">
    <property type="protein sequence ID" value="OUP56823.1"/>
    <property type="molecule type" value="Genomic_DNA"/>
</dbReference>
<evidence type="ECO:0000256" key="3">
    <source>
        <dbReference type="ARBA" id="ARBA00023082"/>
    </source>
</evidence>
<accession>A0A1Y4LJE4</accession>
<dbReference type="PANTHER" id="PTHR43133:SF60">
    <property type="entry name" value="RNA POLYMERASE SIGMA FACTOR SIGV"/>
    <property type="match status" value="1"/>
</dbReference>
<comment type="caution">
    <text evidence="7">The sequence shown here is derived from an EMBL/GenBank/DDBJ whole genome shotgun (WGS) entry which is preliminary data.</text>
</comment>
<dbReference type="Proteomes" id="UP000195326">
    <property type="component" value="Unassembled WGS sequence"/>
</dbReference>
<dbReference type="GO" id="GO:0003677">
    <property type="term" value="F:DNA binding"/>
    <property type="evidence" value="ECO:0007669"/>
    <property type="project" value="InterPro"/>
</dbReference>
<dbReference type="SUPFAM" id="SSF88659">
    <property type="entry name" value="Sigma3 and sigma4 domains of RNA polymerase sigma factors"/>
    <property type="match status" value="1"/>
</dbReference>
<dbReference type="InterPro" id="IPR013249">
    <property type="entry name" value="RNA_pol_sigma70_r4_t2"/>
</dbReference>
<proteinExistence type="inferred from homology"/>
<evidence type="ECO:0000313" key="8">
    <source>
        <dbReference type="Proteomes" id="UP000195326"/>
    </source>
</evidence>
<evidence type="ECO:0000256" key="2">
    <source>
        <dbReference type="ARBA" id="ARBA00023015"/>
    </source>
</evidence>
<keyword evidence="4" id="KW-0804">Transcription</keyword>
<sequence>MRSEQETNEAVERYADLVRRLCMIHLKNHADTEDIFQTVFLKYLTSMTVFESREHEKAWIIRVTLNACRDLLRSFFRSKTVSLDTLLDQPADLAPAHSEVLEAVLSLPAQYRDVVYLHYYEGYTAPEIGKILGKNENTIYTRLTRARGLLKEKLGGNDDA</sequence>
<dbReference type="CDD" id="cd06171">
    <property type="entry name" value="Sigma70_r4"/>
    <property type="match status" value="1"/>
</dbReference>
<dbReference type="Gene3D" id="1.10.10.10">
    <property type="entry name" value="Winged helix-like DNA-binding domain superfamily/Winged helix DNA-binding domain"/>
    <property type="match status" value="1"/>
</dbReference>
<dbReference type="InterPro" id="IPR007627">
    <property type="entry name" value="RNA_pol_sigma70_r2"/>
</dbReference>
<dbReference type="AlphaFoldDB" id="A0A1Y4LJE4"/>
<dbReference type="Pfam" id="PF08281">
    <property type="entry name" value="Sigma70_r4_2"/>
    <property type="match status" value="1"/>
</dbReference>
<feature type="domain" description="RNA polymerase sigma factor 70 region 4 type 2" evidence="6">
    <location>
        <begin position="99"/>
        <end position="147"/>
    </location>
</feature>
<reference evidence="8" key="1">
    <citation type="submission" date="2017-04" db="EMBL/GenBank/DDBJ databases">
        <title>Function of individual gut microbiota members based on whole genome sequencing of pure cultures obtained from chicken caecum.</title>
        <authorList>
            <person name="Medvecky M."/>
            <person name="Cejkova D."/>
            <person name="Polansky O."/>
            <person name="Karasova D."/>
            <person name="Kubasova T."/>
            <person name="Cizek A."/>
            <person name="Rychlik I."/>
        </authorList>
    </citation>
    <scope>NUCLEOTIDE SEQUENCE [LARGE SCALE GENOMIC DNA]</scope>
    <source>
        <strain evidence="8">An179</strain>
    </source>
</reference>
<dbReference type="Pfam" id="PF04542">
    <property type="entry name" value="Sigma70_r2"/>
    <property type="match status" value="1"/>
</dbReference>
<protein>
    <submittedName>
        <fullName evidence="7">RNA polymerase subunit sigma-24</fullName>
    </submittedName>
</protein>
<organism evidence="7 8">
    <name type="scientific">Butyricicoccus pullicaecorum</name>
    <dbReference type="NCBI Taxonomy" id="501571"/>
    <lineage>
        <taxon>Bacteria</taxon>
        <taxon>Bacillati</taxon>
        <taxon>Bacillota</taxon>
        <taxon>Clostridia</taxon>
        <taxon>Eubacteriales</taxon>
        <taxon>Butyricicoccaceae</taxon>
        <taxon>Butyricicoccus</taxon>
    </lineage>
</organism>
<comment type="similarity">
    <text evidence="1">Belongs to the sigma-70 factor family. ECF subfamily.</text>
</comment>
<dbReference type="GO" id="GO:0016987">
    <property type="term" value="F:sigma factor activity"/>
    <property type="evidence" value="ECO:0007669"/>
    <property type="project" value="UniProtKB-KW"/>
</dbReference>
<evidence type="ECO:0000256" key="1">
    <source>
        <dbReference type="ARBA" id="ARBA00010641"/>
    </source>
</evidence>
<dbReference type="GO" id="GO:0006352">
    <property type="term" value="P:DNA-templated transcription initiation"/>
    <property type="evidence" value="ECO:0007669"/>
    <property type="project" value="InterPro"/>
</dbReference>
<evidence type="ECO:0000313" key="7">
    <source>
        <dbReference type="EMBL" id="OUP56823.1"/>
    </source>
</evidence>
<dbReference type="InterPro" id="IPR013325">
    <property type="entry name" value="RNA_pol_sigma_r2"/>
</dbReference>
<dbReference type="SUPFAM" id="SSF88946">
    <property type="entry name" value="Sigma2 domain of RNA polymerase sigma factors"/>
    <property type="match status" value="1"/>
</dbReference>
<dbReference type="InterPro" id="IPR014284">
    <property type="entry name" value="RNA_pol_sigma-70_dom"/>
</dbReference>
<keyword evidence="2" id="KW-0805">Transcription regulation</keyword>
<dbReference type="InterPro" id="IPR036388">
    <property type="entry name" value="WH-like_DNA-bd_sf"/>
</dbReference>
<evidence type="ECO:0000259" key="5">
    <source>
        <dbReference type="Pfam" id="PF04542"/>
    </source>
</evidence>